<reference evidence="1 2" key="2">
    <citation type="submission" date="2009-03" db="EMBL/GenBank/DDBJ databases">
        <title>Draft genome sequence of Roseburia inulinivorans (DSM 16841).</title>
        <authorList>
            <person name="Sudarsanam P."/>
            <person name="Ley R."/>
            <person name="Guruge J."/>
            <person name="Turnbaugh P.J."/>
            <person name="Mahowald M."/>
            <person name="Liep D."/>
            <person name="Gordon J."/>
        </authorList>
    </citation>
    <scope>NUCLEOTIDE SEQUENCE [LARGE SCALE GENOMIC DNA]</scope>
    <source>
        <strain evidence="1 2">DSM 16841</strain>
    </source>
</reference>
<proteinExistence type="predicted"/>
<dbReference type="EMBL" id="ACFY01000032">
    <property type="protein sequence ID" value="EEG95394.1"/>
    <property type="molecule type" value="Genomic_DNA"/>
</dbReference>
<reference evidence="1 2" key="1">
    <citation type="submission" date="2009-02" db="EMBL/GenBank/DDBJ databases">
        <authorList>
            <person name="Fulton L."/>
            <person name="Clifton S."/>
            <person name="Fulton B."/>
            <person name="Xu J."/>
            <person name="Minx P."/>
            <person name="Pepin K.H."/>
            <person name="Johnson M."/>
            <person name="Bhonagiri V."/>
            <person name="Nash W.E."/>
            <person name="Mardis E.R."/>
            <person name="Wilson R.K."/>
        </authorList>
    </citation>
    <scope>NUCLEOTIDE SEQUENCE [LARGE SCALE GENOMIC DNA]</scope>
    <source>
        <strain evidence="1 2">DSM 16841</strain>
    </source>
</reference>
<sequence>MEGISETSGYRKNDDTIIRTREDKMNFVRFLMEKDKEKQLSEYIWNGINTFYKIYENETIRG</sequence>
<dbReference type="AlphaFoldDB" id="C0FPR4"/>
<evidence type="ECO:0000313" key="1">
    <source>
        <dbReference type="EMBL" id="EEG95394.1"/>
    </source>
</evidence>
<organism evidence="1 2">
    <name type="scientific">Roseburia inulinivorans DSM 16841</name>
    <dbReference type="NCBI Taxonomy" id="622312"/>
    <lineage>
        <taxon>Bacteria</taxon>
        <taxon>Bacillati</taxon>
        <taxon>Bacillota</taxon>
        <taxon>Clostridia</taxon>
        <taxon>Lachnospirales</taxon>
        <taxon>Lachnospiraceae</taxon>
        <taxon>Roseburia</taxon>
    </lineage>
</organism>
<evidence type="ECO:0000313" key="2">
    <source>
        <dbReference type="Proteomes" id="UP000003561"/>
    </source>
</evidence>
<gene>
    <name evidence="1" type="ORF">ROSEINA2194_00716</name>
</gene>
<protein>
    <submittedName>
        <fullName evidence="1">Uncharacterized protein</fullName>
    </submittedName>
</protein>
<accession>C0FPR4</accession>
<comment type="caution">
    <text evidence="1">The sequence shown here is derived from an EMBL/GenBank/DDBJ whole genome shotgun (WGS) entry which is preliminary data.</text>
</comment>
<dbReference type="Proteomes" id="UP000003561">
    <property type="component" value="Unassembled WGS sequence"/>
</dbReference>
<name>C0FPR4_9FIRM</name>